<gene>
    <name evidence="1" type="ORF">CNY62_11685</name>
</gene>
<dbReference type="EMBL" id="CP023483">
    <property type="protein sequence ID" value="ATF26965.1"/>
    <property type="molecule type" value="Genomic_DNA"/>
</dbReference>
<dbReference type="OrthoDB" id="2325008at2"/>
<organism evidence="1 2">
    <name type="scientific">Brochothrix thermosphacta</name>
    <name type="common">Microbacterium thermosphactum</name>
    <dbReference type="NCBI Taxonomy" id="2756"/>
    <lineage>
        <taxon>Bacteria</taxon>
        <taxon>Bacillati</taxon>
        <taxon>Bacillota</taxon>
        <taxon>Bacilli</taxon>
        <taxon>Bacillales</taxon>
        <taxon>Listeriaceae</taxon>
        <taxon>Brochothrix</taxon>
    </lineage>
</organism>
<evidence type="ECO:0000313" key="2">
    <source>
        <dbReference type="Proteomes" id="UP000243591"/>
    </source>
</evidence>
<dbReference type="InterPro" id="IPR036166">
    <property type="entry name" value="YxeA-like_sf"/>
</dbReference>
<name>A0A1D2LHH2_BROTH</name>
<evidence type="ECO:0000313" key="1">
    <source>
        <dbReference type="EMBL" id="ATF26965.1"/>
    </source>
</evidence>
<proteinExistence type="predicted"/>
<dbReference type="NCBIfam" id="TIGR01655">
    <property type="entry name" value="yxeA_fam"/>
    <property type="match status" value="1"/>
</dbReference>
<dbReference type="STRING" id="2756.BFR44_04400"/>
<keyword evidence="2" id="KW-1185">Reference proteome</keyword>
<dbReference type="KEGG" id="bths:CNY62_11685"/>
<reference evidence="1 2" key="1">
    <citation type="submission" date="2017-09" db="EMBL/GenBank/DDBJ databases">
        <title>Complete Genome Sequences of Two Strains of the Meat Spoilage Bacterium Brochothrix thermosphacta Isolated from Ground Chicken.</title>
        <authorList>
            <person name="Paoli G.C."/>
            <person name="Wijey C."/>
            <person name="Chen C.-Y."/>
            <person name="Nguyen L."/>
            <person name="Yan X."/>
            <person name="Irwin P.L."/>
        </authorList>
    </citation>
    <scope>NUCLEOTIDE SEQUENCE [LARGE SCALE GENOMIC DNA]</scope>
    <source>
        <strain evidence="1 2">BI</strain>
    </source>
</reference>
<evidence type="ECO:0008006" key="3">
    <source>
        <dbReference type="Google" id="ProtNLM"/>
    </source>
</evidence>
<protein>
    <recommendedName>
        <fullName evidence="3">YxeA family protein</fullName>
    </recommendedName>
</protein>
<dbReference type="AlphaFoldDB" id="A0A1D2LHH2"/>
<dbReference type="SUPFAM" id="SSF159121">
    <property type="entry name" value="BC4932-like"/>
    <property type="match status" value="1"/>
</dbReference>
<dbReference type="Proteomes" id="UP000243591">
    <property type="component" value="Chromosome"/>
</dbReference>
<sequence length="108" mass="12352">MKKIFFLIIALAVLILIFSYSTKDIAAVNRFNPFVKETTSYAKVPTGTQIYKGITLIDNKKNTVIVDFGGYDPEGVYVKVKHKRNFVKHVDYITAEKIPETIRKDITH</sequence>
<dbReference type="InterPro" id="IPR006542">
    <property type="entry name" value="DUF1093"/>
</dbReference>
<accession>A0A1D2LHH2</accession>
<dbReference type="RefSeq" id="WP_069125641.1">
    <property type="nucleotide sequence ID" value="NZ_CBCPIX010000002.1"/>
</dbReference>